<reference evidence="3 4" key="1">
    <citation type="submission" date="2017-03" db="EMBL/GenBank/DDBJ databases">
        <title>Genomes of endolithic fungi from Antarctica.</title>
        <authorList>
            <person name="Coleine C."/>
            <person name="Masonjones S."/>
            <person name="Stajich J.E."/>
        </authorList>
    </citation>
    <scope>NUCLEOTIDE SEQUENCE [LARGE SCALE GENOMIC DNA]</scope>
    <source>
        <strain evidence="3 4">CCFEE 5184</strain>
    </source>
</reference>
<dbReference type="SUPFAM" id="SSF54897">
    <property type="entry name" value="Protease propeptides/inhibitors"/>
    <property type="match status" value="1"/>
</dbReference>
<dbReference type="Gene3D" id="3.30.70.80">
    <property type="entry name" value="Peptidase S8 propeptide/proteinase inhibitor I9"/>
    <property type="match status" value="1"/>
</dbReference>
<keyword evidence="4" id="KW-1185">Reference proteome</keyword>
<organism evidence="3 4">
    <name type="scientific">Friedmanniomyces simplex</name>
    <dbReference type="NCBI Taxonomy" id="329884"/>
    <lineage>
        <taxon>Eukaryota</taxon>
        <taxon>Fungi</taxon>
        <taxon>Dikarya</taxon>
        <taxon>Ascomycota</taxon>
        <taxon>Pezizomycotina</taxon>
        <taxon>Dothideomycetes</taxon>
        <taxon>Dothideomycetidae</taxon>
        <taxon>Mycosphaerellales</taxon>
        <taxon>Teratosphaeriaceae</taxon>
        <taxon>Friedmanniomyces</taxon>
    </lineage>
</organism>
<dbReference type="EMBL" id="NAJQ01000641">
    <property type="protein sequence ID" value="TKA66492.1"/>
    <property type="molecule type" value="Genomic_DNA"/>
</dbReference>
<dbReference type="Proteomes" id="UP000309340">
    <property type="component" value="Unassembled WGS sequence"/>
</dbReference>
<comment type="similarity">
    <text evidence="1">Belongs to the protease inhibitor I9 family.</text>
</comment>
<accession>A0A4U0WSK0</accession>
<evidence type="ECO:0000256" key="1">
    <source>
        <dbReference type="ARBA" id="ARBA00038069"/>
    </source>
</evidence>
<dbReference type="OrthoDB" id="3888684at2759"/>
<proteinExistence type="inferred from homology"/>
<sequence>MKFTFSFLLLALFAVLCLAAVPQKQVIISYPEGTPQYVLDQAKAEIIKAGGMVEHEFSLIKGFVAKLSTKAIETVQALGSSNGVLIEEDQTVHTNES</sequence>
<dbReference type="GO" id="GO:0004866">
    <property type="term" value="F:endopeptidase inhibitor activity"/>
    <property type="evidence" value="ECO:0007669"/>
    <property type="project" value="TreeGrafter"/>
</dbReference>
<evidence type="ECO:0008006" key="5">
    <source>
        <dbReference type="Google" id="ProtNLM"/>
    </source>
</evidence>
<feature type="chain" id="PRO_5020848098" description="Inhibitor I9 domain-containing protein" evidence="2">
    <location>
        <begin position="20"/>
        <end position="97"/>
    </location>
</feature>
<dbReference type="AlphaFoldDB" id="A0A4U0WSK0"/>
<evidence type="ECO:0000313" key="4">
    <source>
        <dbReference type="Proteomes" id="UP000309340"/>
    </source>
</evidence>
<evidence type="ECO:0000256" key="2">
    <source>
        <dbReference type="SAM" id="SignalP"/>
    </source>
</evidence>
<protein>
    <recommendedName>
        <fullName evidence="5">Inhibitor I9 domain-containing protein</fullName>
    </recommendedName>
</protein>
<evidence type="ECO:0000313" key="3">
    <source>
        <dbReference type="EMBL" id="TKA66492.1"/>
    </source>
</evidence>
<gene>
    <name evidence="3" type="ORF">B0A55_09169</name>
</gene>
<dbReference type="InterPro" id="IPR052471">
    <property type="entry name" value="PBI_I9"/>
</dbReference>
<dbReference type="PANTHER" id="PTHR28288">
    <property type="entry name" value="PROTEASE B INHIBITOR 2"/>
    <property type="match status" value="1"/>
</dbReference>
<feature type="signal peptide" evidence="2">
    <location>
        <begin position="1"/>
        <end position="19"/>
    </location>
</feature>
<dbReference type="InterPro" id="IPR037045">
    <property type="entry name" value="S8pro/Inhibitor_I9_sf"/>
</dbReference>
<name>A0A4U0WSK0_9PEZI</name>
<dbReference type="PANTHER" id="PTHR28288:SF1">
    <property type="entry name" value="INHIBITOR I9 DOMAIN-CONTAINING PROTEIN"/>
    <property type="match status" value="1"/>
</dbReference>
<keyword evidence="2" id="KW-0732">Signal</keyword>
<dbReference type="FunFam" id="3.30.70.80:FF:000005">
    <property type="entry name" value="Proteinase inhibitor I2B"/>
    <property type="match status" value="1"/>
</dbReference>
<comment type="caution">
    <text evidence="3">The sequence shown here is derived from an EMBL/GenBank/DDBJ whole genome shotgun (WGS) entry which is preliminary data.</text>
</comment>
<dbReference type="GO" id="GO:0042144">
    <property type="term" value="P:vacuole fusion, non-autophagic"/>
    <property type="evidence" value="ECO:0007669"/>
    <property type="project" value="TreeGrafter"/>
</dbReference>